<dbReference type="AlphaFoldDB" id="W1EYZ5"/>
<dbReference type="EMBL" id="CBWN010000083">
    <property type="protein sequence ID" value="CDL27374.1"/>
    <property type="molecule type" value="Genomic_DNA"/>
</dbReference>
<comment type="caution">
    <text evidence="1">The sequence shown here is derived from an EMBL/GenBank/DDBJ whole genome shotgun (WGS) entry which is preliminary data.</text>
</comment>
<proteinExistence type="predicted"/>
<protein>
    <submittedName>
        <fullName evidence="1">Uncharacterized protein</fullName>
    </submittedName>
</protein>
<dbReference type="Proteomes" id="UP000019199">
    <property type="component" value="Unassembled WGS sequence"/>
</dbReference>
<evidence type="ECO:0000313" key="2">
    <source>
        <dbReference type="Proteomes" id="UP000019199"/>
    </source>
</evidence>
<accession>W1EYZ5</accession>
<reference evidence="1 2" key="1">
    <citation type="submission" date="2013-10" db="EMBL/GenBank/DDBJ databases">
        <title>Antibiotic resistance diversity of beta-lactamase producers in the General Hospital Vienna.</title>
        <authorList>
            <person name="Barisic I."/>
            <person name="Mitteregger D."/>
            <person name="Hirschl A.M."/>
            <person name="Noehammer C."/>
            <person name="Wiesinger-Mayr H."/>
        </authorList>
    </citation>
    <scope>NUCLEOTIDE SEQUENCE [LARGE SCALE GENOMIC DNA]</scope>
    <source>
        <strain evidence="1 2">ISC7</strain>
    </source>
</reference>
<organism evidence="1 2">
    <name type="scientific">Escherichia coli ISC7</name>
    <dbReference type="NCBI Taxonomy" id="1432555"/>
    <lineage>
        <taxon>Bacteria</taxon>
        <taxon>Pseudomonadati</taxon>
        <taxon>Pseudomonadota</taxon>
        <taxon>Gammaproteobacteria</taxon>
        <taxon>Enterobacterales</taxon>
        <taxon>Enterobacteriaceae</taxon>
        <taxon>Escherichia</taxon>
    </lineage>
</organism>
<name>W1EYZ5_ECOLX</name>
<sequence length="41" mass="4684">MPAVMPLVVKLQHIMPRNNRMVHGGRKKAALATLFNIMRNQ</sequence>
<evidence type="ECO:0000313" key="1">
    <source>
        <dbReference type="EMBL" id="CDL27374.1"/>
    </source>
</evidence>